<dbReference type="OrthoDB" id="411372at2759"/>
<evidence type="ECO:0000256" key="6">
    <source>
        <dbReference type="SAM" id="Phobius"/>
    </source>
</evidence>
<feature type="compositionally biased region" description="Polar residues" evidence="5">
    <location>
        <begin position="679"/>
        <end position="689"/>
    </location>
</feature>
<keyword evidence="6" id="KW-0812">Transmembrane</keyword>
<keyword evidence="1" id="KW-0479">Metal-binding</keyword>
<reference evidence="8" key="1">
    <citation type="submission" date="2021-02" db="EMBL/GenBank/DDBJ databases">
        <authorList>
            <person name="Dougan E. K."/>
            <person name="Rhodes N."/>
            <person name="Thang M."/>
            <person name="Chan C."/>
        </authorList>
    </citation>
    <scope>NUCLEOTIDE SEQUENCE</scope>
</reference>
<accession>A0A813GB25</accession>
<evidence type="ECO:0000256" key="2">
    <source>
        <dbReference type="ARBA" id="ARBA00022771"/>
    </source>
</evidence>
<feature type="domain" description="CHY-type" evidence="7">
    <location>
        <begin position="572"/>
        <end position="643"/>
    </location>
</feature>
<dbReference type="SUPFAM" id="SSF161219">
    <property type="entry name" value="CHY zinc finger-like"/>
    <property type="match status" value="1"/>
</dbReference>
<feature type="compositionally biased region" description="Acidic residues" evidence="5">
    <location>
        <begin position="326"/>
        <end position="338"/>
    </location>
</feature>
<keyword evidence="6" id="KW-1133">Transmembrane helix</keyword>
<dbReference type="Proteomes" id="UP000654075">
    <property type="component" value="Unassembled WGS sequence"/>
</dbReference>
<keyword evidence="3" id="KW-0862">Zinc</keyword>
<proteinExistence type="predicted"/>
<dbReference type="AlphaFoldDB" id="A0A813GB25"/>
<feature type="region of interest" description="Disordered" evidence="5">
    <location>
        <begin position="523"/>
        <end position="544"/>
    </location>
</feature>
<protein>
    <recommendedName>
        <fullName evidence="7">CHY-type domain-containing protein</fullName>
    </recommendedName>
</protein>
<evidence type="ECO:0000256" key="1">
    <source>
        <dbReference type="ARBA" id="ARBA00022723"/>
    </source>
</evidence>
<keyword evidence="9" id="KW-1185">Reference proteome</keyword>
<feature type="region of interest" description="Disordered" evidence="5">
    <location>
        <begin position="677"/>
        <end position="713"/>
    </location>
</feature>
<gene>
    <name evidence="8" type="ORF">PGLA1383_LOCUS40677</name>
</gene>
<dbReference type="PROSITE" id="PS51266">
    <property type="entry name" value="ZF_CHY"/>
    <property type="match status" value="1"/>
</dbReference>
<keyword evidence="2 4" id="KW-0863">Zinc-finger</keyword>
<evidence type="ECO:0000256" key="3">
    <source>
        <dbReference type="ARBA" id="ARBA00022833"/>
    </source>
</evidence>
<dbReference type="EMBL" id="CAJNNV010028164">
    <property type="protein sequence ID" value="CAE8623409.1"/>
    <property type="molecule type" value="Genomic_DNA"/>
</dbReference>
<evidence type="ECO:0000256" key="5">
    <source>
        <dbReference type="SAM" id="MobiDB-lite"/>
    </source>
</evidence>
<feature type="compositionally biased region" description="Basic and acidic residues" evidence="5">
    <location>
        <begin position="700"/>
        <end position="713"/>
    </location>
</feature>
<evidence type="ECO:0000256" key="4">
    <source>
        <dbReference type="PROSITE-ProRule" id="PRU00601"/>
    </source>
</evidence>
<evidence type="ECO:0000313" key="9">
    <source>
        <dbReference type="Proteomes" id="UP000654075"/>
    </source>
</evidence>
<sequence>MGKDRMGDNMAKNLEKWEKRKEKMDKKAQTERGSVRKGEKDQKKLQKEEEHREQKEGIKVHKNVDRKINMFRSIATTSILGLYLLAMAFILRQEAEPTGELQGSADGTSWLMGFASSLPTALTALVLLAMTAVAFGGEVWRERLVKEEELREAASHIKGQLERKQTEKEREEGAQERRLQLQKEARERLLRRAAEDAAQFLQAQELARGLRRRREERQAAEAKQVRVAEAAADAQGEVDAHGWTARQRRKLQEAVARYPEGWSRAKMKRWEMIAVEVDADGQGARACEEAFLRLEADRAAAAENAKAEAEKRGGTAQAASSGGLDGDLDWLGDADEAWDGTTAGEYDDSDAEEEEEEEEEAPRMAVELEPEHKGTEIRLEGIKAMLGCATVQVELLHLQLACAECRSVAQVYLSGADEDAAAAKTWCEGCSGLLSVRLRPTLLHRGASSPRLCYVDCVRCAVTDVLPSVLMSVCENCNAANVHKQEFVRNRVMDGVCFGCHTKYAFGAESIRIDQVTLCDMGSGGRGGGPRQPKSGGDGDEDPMDEIAEELRWLRKKAKSDPRQLLIQLGRQLPQMGACAHFKKSFKWYRFACCGRAFPCPECHVESGCPAAALGAHASRMICGKCSLEQSYSPARPCEKCNFAMQAKGSSHWESGAGTRNLTAMSTKDAKKFKGGLKQVNSKTKTTSAKAERVGATAKAKREHERKFGGKDQ</sequence>
<dbReference type="OMA" id="CAREIRI"/>
<feature type="region of interest" description="Disordered" evidence="5">
    <location>
        <begin position="305"/>
        <end position="366"/>
    </location>
</feature>
<keyword evidence="6" id="KW-0472">Membrane</keyword>
<name>A0A813GB25_POLGL</name>
<dbReference type="GO" id="GO:0008270">
    <property type="term" value="F:zinc ion binding"/>
    <property type="evidence" value="ECO:0007669"/>
    <property type="project" value="UniProtKB-KW"/>
</dbReference>
<evidence type="ECO:0000313" key="8">
    <source>
        <dbReference type="EMBL" id="CAE8623409.1"/>
    </source>
</evidence>
<feature type="region of interest" description="Disordered" evidence="5">
    <location>
        <begin position="224"/>
        <end position="245"/>
    </location>
</feature>
<organism evidence="8 9">
    <name type="scientific">Polarella glacialis</name>
    <name type="common">Dinoflagellate</name>
    <dbReference type="NCBI Taxonomy" id="89957"/>
    <lineage>
        <taxon>Eukaryota</taxon>
        <taxon>Sar</taxon>
        <taxon>Alveolata</taxon>
        <taxon>Dinophyceae</taxon>
        <taxon>Suessiales</taxon>
        <taxon>Suessiaceae</taxon>
        <taxon>Polarella</taxon>
    </lineage>
</organism>
<dbReference type="InterPro" id="IPR037274">
    <property type="entry name" value="Znf_CHY_sf"/>
</dbReference>
<feature type="region of interest" description="Disordered" evidence="5">
    <location>
        <begin position="1"/>
        <end position="56"/>
    </location>
</feature>
<feature type="region of interest" description="Disordered" evidence="5">
    <location>
        <begin position="155"/>
        <end position="178"/>
    </location>
</feature>
<evidence type="ECO:0000259" key="7">
    <source>
        <dbReference type="PROSITE" id="PS51266"/>
    </source>
</evidence>
<feature type="transmembrane region" description="Helical" evidence="6">
    <location>
        <begin position="71"/>
        <end position="91"/>
    </location>
</feature>
<dbReference type="InterPro" id="IPR008913">
    <property type="entry name" value="Znf_CHY"/>
</dbReference>
<comment type="caution">
    <text evidence="8">The sequence shown here is derived from an EMBL/GenBank/DDBJ whole genome shotgun (WGS) entry which is preliminary data.</text>
</comment>
<feature type="compositionally biased region" description="Acidic residues" evidence="5">
    <location>
        <begin position="345"/>
        <end position="360"/>
    </location>
</feature>